<protein>
    <recommendedName>
        <fullName evidence="1">Glycosyltransferase 2-like domain-containing protein</fullName>
    </recommendedName>
</protein>
<dbReference type="Gene3D" id="3.90.550.10">
    <property type="entry name" value="Spore Coat Polysaccharide Biosynthesis Protein SpsA, Chain A"/>
    <property type="match status" value="1"/>
</dbReference>
<evidence type="ECO:0000259" key="1">
    <source>
        <dbReference type="Pfam" id="PF00535"/>
    </source>
</evidence>
<dbReference type="EMBL" id="MGAQ01000011">
    <property type="protein sequence ID" value="OGK50774.1"/>
    <property type="molecule type" value="Genomic_DNA"/>
</dbReference>
<feature type="domain" description="Glycosyltransferase 2-like" evidence="1">
    <location>
        <begin position="6"/>
        <end position="164"/>
    </location>
</feature>
<dbReference type="Proteomes" id="UP000178558">
    <property type="component" value="Unassembled WGS sequence"/>
</dbReference>
<dbReference type="InterPro" id="IPR050834">
    <property type="entry name" value="Glycosyltransf_2"/>
</dbReference>
<dbReference type="PANTHER" id="PTHR43685">
    <property type="entry name" value="GLYCOSYLTRANSFERASE"/>
    <property type="match status" value="1"/>
</dbReference>
<proteinExistence type="predicted"/>
<organism evidence="2 3">
    <name type="scientific">Candidatus Roizmanbacteria bacterium RIFCSPLOWO2_01_FULL_40_42</name>
    <dbReference type="NCBI Taxonomy" id="1802066"/>
    <lineage>
        <taxon>Bacteria</taxon>
        <taxon>Candidatus Roizmaniibacteriota</taxon>
    </lineage>
</organism>
<dbReference type="PANTHER" id="PTHR43685:SF2">
    <property type="entry name" value="GLYCOSYLTRANSFERASE 2-LIKE DOMAIN-CONTAINING PROTEIN"/>
    <property type="match status" value="1"/>
</dbReference>
<dbReference type="AlphaFoldDB" id="A0A1F7J580"/>
<name>A0A1F7J580_9BACT</name>
<evidence type="ECO:0000313" key="2">
    <source>
        <dbReference type="EMBL" id="OGK50774.1"/>
    </source>
</evidence>
<sequence>MTPVISVVIPTHNRKGLILDAVKSVLQQEPKNYEVLVVDDGSTDGTIEYLQSLNLPIEVIRKKNGGAASARNVGIKHARGKYISFLDSDDLWLPGILKAQLDYLESHPDIPLVYVDQYIEINGKRIIMTRFSQKEFTHLEMSKFDLPTFAKSPPISPPSIMAKKTLFDEVGYFNESLKRHEDTDMWNRITEKYEVGYIKKPLVIFRRAIDPNHLQKPSSRKVFIDEGIKYLELYKKRKKTLTKREQEAVDVSYKRIEILKNLIESLEKGEITEQEFNKRESEIALE</sequence>
<comment type="caution">
    <text evidence="2">The sequence shown here is derived from an EMBL/GenBank/DDBJ whole genome shotgun (WGS) entry which is preliminary data.</text>
</comment>
<dbReference type="InterPro" id="IPR029044">
    <property type="entry name" value="Nucleotide-diphossugar_trans"/>
</dbReference>
<dbReference type="InterPro" id="IPR001173">
    <property type="entry name" value="Glyco_trans_2-like"/>
</dbReference>
<dbReference type="Pfam" id="PF00535">
    <property type="entry name" value="Glycos_transf_2"/>
    <property type="match status" value="1"/>
</dbReference>
<evidence type="ECO:0000313" key="3">
    <source>
        <dbReference type="Proteomes" id="UP000178558"/>
    </source>
</evidence>
<dbReference type="CDD" id="cd00761">
    <property type="entry name" value="Glyco_tranf_GTA_type"/>
    <property type="match status" value="1"/>
</dbReference>
<gene>
    <name evidence="2" type="ORF">A3B50_02910</name>
</gene>
<accession>A0A1F7J580</accession>
<dbReference type="SUPFAM" id="SSF53448">
    <property type="entry name" value="Nucleotide-diphospho-sugar transferases"/>
    <property type="match status" value="1"/>
</dbReference>
<reference evidence="2 3" key="1">
    <citation type="journal article" date="2016" name="Nat. Commun.">
        <title>Thousands of microbial genomes shed light on interconnected biogeochemical processes in an aquifer system.</title>
        <authorList>
            <person name="Anantharaman K."/>
            <person name="Brown C.T."/>
            <person name="Hug L.A."/>
            <person name="Sharon I."/>
            <person name="Castelle C.J."/>
            <person name="Probst A.J."/>
            <person name="Thomas B.C."/>
            <person name="Singh A."/>
            <person name="Wilkins M.J."/>
            <person name="Karaoz U."/>
            <person name="Brodie E.L."/>
            <person name="Williams K.H."/>
            <person name="Hubbard S.S."/>
            <person name="Banfield J.F."/>
        </authorList>
    </citation>
    <scope>NUCLEOTIDE SEQUENCE [LARGE SCALE GENOMIC DNA]</scope>
</reference>